<dbReference type="RefSeq" id="WP_042410068.1">
    <property type="nucleotide sequence ID" value="NZ_BAWO01000041.1"/>
</dbReference>
<protein>
    <submittedName>
        <fullName evidence="2">Uncharacterized protein</fullName>
    </submittedName>
</protein>
<evidence type="ECO:0000256" key="1">
    <source>
        <dbReference type="SAM" id="Coils"/>
    </source>
</evidence>
<reference evidence="2 3" key="1">
    <citation type="submission" date="2014-04" db="EMBL/GenBank/DDBJ databases">
        <title>Whole genome shotgun sequence of Geobacillus caldoxylosilyticus NBRC 107762.</title>
        <authorList>
            <person name="Hosoyama A."/>
            <person name="Hosoyama Y."/>
            <person name="Katano-Makiyama Y."/>
            <person name="Tsuchikane K."/>
            <person name="Ohji S."/>
            <person name="Ichikawa N."/>
            <person name="Yamazoe A."/>
            <person name="Fujita N."/>
        </authorList>
    </citation>
    <scope>NUCLEOTIDE SEQUENCE [LARGE SCALE GENOMIC DNA]</scope>
    <source>
        <strain evidence="2 3">NBRC 107762</strain>
    </source>
</reference>
<keyword evidence="1" id="KW-0175">Coiled coil</keyword>
<dbReference type="Proteomes" id="UP000023561">
    <property type="component" value="Unassembled WGS sequence"/>
</dbReference>
<organism evidence="2 3">
    <name type="scientific">Parageobacillus caldoxylosilyticus NBRC 107762</name>
    <dbReference type="NCBI Taxonomy" id="1220594"/>
    <lineage>
        <taxon>Bacteria</taxon>
        <taxon>Bacillati</taxon>
        <taxon>Bacillota</taxon>
        <taxon>Bacilli</taxon>
        <taxon>Bacillales</taxon>
        <taxon>Anoxybacillaceae</taxon>
        <taxon>Saccharococcus</taxon>
    </lineage>
</organism>
<feature type="coiled-coil region" evidence="1">
    <location>
        <begin position="10"/>
        <end position="37"/>
    </location>
</feature>
<keyword evidence="3" id="KW-1185">Reference proteome</keyword>
<dbReference type="EMBL" id="BAWO01000041">
    <property type="protein sequence ID" value="GAJ40340.1"/>
    <property type="molecule type" value="Genomic_DNA"/>
</dbReference>
<sequence length="83" mass="9795">MARKDPLSRAQEIEEQIKKLQEKQRKYIEQAQREIGQYLMETWDIEDIEQAKLLIDKFKEEAKKYFGSGQNTEGSNGQKTSDQ</sequence>
<evidence type="ECO:0000313" key="2">
    <source>
        <dbReference type="EMBL" id="GAJ40340.1"/>
    </source>
</evidence>
<gene>
    <name evidence="2" type="ORF">GCA01S_041_00080</name>
</gene>
<proteinExistence type="predicted"/>
<name>A0A023DGE4_9BACL</name>
<evidence type="ECO:0000313" key="3">
    <source>
        <dbReference type="Proteomes" id="UP000023561"/>
    </source>
</evidence>
<comment type="caution">
    <text evidence="2">The sequence shown here is derived from an EMBL/GenBank/DDBJ whole genome shotgun (WGS) entry which is preliminary data.</text>
</comment>
<dbReference type="AlphaFoldDB" id="A0A023DGE4"/>
<accession>A0A023DGE4</accession>
<dbReference type="OrthoDB" id="2973426at2"/>